<organism evidence="1 2">
    <name type="scientific">Aquilegia coerulea</name>
    <name type="common">Rocky mountain columbine</name>
    <dbReference type="NCBI Taxonomy" id="218851"/>
    <lineage>
        <taxon>Eukaryota</taxon>
        <taxon>Viridiplantae</taxon>
        <taxon>Streptophyta</taxon>
        <taxon>Embryophyta</taxon>
        <taxon>Tracheophyta</taxon>
        <taxon>Spermatophyta</taxon>
        <taxon>Magnoliopsida</taxon>
        <taxon>Ranunculales</taxon>
        <taxon>Ranunculaceae</taxon>
        <taxon>Thalictroideae</taxon>
        <taxon>Aquilegia</taxon>
    </lineage>
</organism>
<keyword evidence="2" id="KW-1185">Reference proteome</keyword>
<name>A0A2G5ELM6_AQUCA</name>
<accession>A0A2G5ELM6</accession>
<reference evidence="1 2" key="1">
    <citation type="submission" date="2017-09" db="EMBL/GenBank/DDBJ databases">
        <title>WGS assembly of Aquilegia coerulea Goldsmith.</title>
        <authorList>
            <person name="Hodges S."/>
            <person name="Kramer E."/>
            <person name="Nordborg M."/>
            <person name="Tomkins J."/>
            <person name="Borevitz J."/>
            <person name="Derieg N."/>
            <person name="Yan J."/>
            <person name="Mihaltcheva S."/>
            <person name="Hayes R.D."/>
            <person name="Rokhsar D."/>
        </authorList>
    </citation>
    <scope>NUCLEOTIDE SEQUENCE [LARGE SCALE GENOMIC DNA]</scope>
    <source>
        <strain evidence="2">cv. Goldsmith</strain>
    </source>
</reference>
<dbReference type="AlphaFoldDB" id="A0A2G5ELM6"/>
<dbReference type="InParanoid" id="A0A2G5ELM6"/>
<sequence>MYSYRETKETPSCHQAIGLNLLYFSSPTSKFDEMNVERYKSSGTRRSDHRIRCLLHIYFHITGGVGISHRGGE</sequence>
<evidence type="ECO:0000313" key="1">
    <source>
        <dbReference type="EMBL" id="PIA56630.1"/>
    </source>
</evidence>
<gene>
    <name evidence="1" type="ORF">AQUCO_00700766v1</name>
</gene>
<evidence type="ECO:0000313" key="2">
    <source>
        <dbReference type="Proteomes" id="UP000230069"/>
    </source>
</evidence>
<proteinExistence type="predicted"/>
<dbReference type="Proteomes" id="UP000230069">
    <property type="component" value="Unassembled WGS sequence"/>
</dbReference>
<dbReference type="EMBL" id="KZ305024">
    <property type="protein sequence ID" value="PIA56630.1"/>
    <property type="molecule type" value="Genomic_DNA"/>
</dbReference>
<protein>
    <submittedName>
        <fullName evidence="1">Uncharacterized protein</fullName>
    </submittedName>
</protein>